<reference evidence="2 3" key="1">
    <citation type="journal article" date="2020" name="Genome Biol. Evol.">
        <title>Comparative genomics of Sclerotiniaceae.</title>
        <authorList>
            <person name="Valero Jimenez C.A."/>
            <person name="Steentjes M."/>
            <person name="Scholten O.E."/>
            <person name="Van Kan J.A.L."/>
        </authorList>
    </citation>
    <scope>NUCLEOTIDE SEQUENCE [LARGE SCALE GENOMIC DNA]</scope>
    <source>
        <strain evidence="2 3">B1</strain>
    </source>
</reference>
<keyword evidence="3" id="KW-1185">Reference proteome</keyword>
<proteinExistence type="predicted"/>
<evidence type="ECO:0000256" key="1">
    <source>
        <dbReference type="SAM" id="MobiDB-lite"/>
    </source>
</evidence>
<protein>
    <submittedName>
        <fullName evidence="2">Uncharacterized protein</fullName>
    </submittedName>
</protein>
<sequence>MEKRQSNQQGSFVGHKEQQTSRSSPRGSSKICSKICGNYCGSNPEYTLQPYRVSTLLDSSFSIAFWQIFHFSLSTTPSGLEV</sequence>
<evidence type="ECO:0000313" key="3">
    <source>
        <dbReference type="Proteomes" id="UP000783213"/>
    </source>
</evidence>
<dbReference type="GeneID" id="62237407"/>
<dbReference type="Proteomes" id="UP000783213">
    <property type="component" value="Unassembled WGS sequence"/>
</dbReference>
<feature type="region of interest" description="Disordered" evidence="1">
    <location>
        <begin position="1"/>
        <end position="30"/>
    </location>
</feature>
<dbReference type="EMBL" id="RCSX01000038">
    <property type="protein sequence ID" value="KAF7916627.1"/>
    <property type="molecule type" value="Genomic_DNA"/>
</dbReference>
<dbReference type="RefSeq" id="XP_038805441.1">
    <property type="nucleotide sequence ID" value="XM_038958257.1"/>
</dbReference>
<organism evidence="2 3">
    <name type="scientific">Botrytis deweyae</name>
    <dbReference type="NCBI Taxonomy" id="2478750"/>
    <lineage>
        <taxon>Eukaryota</taxon>
        <taxon>Fungi</taxon>
        <taxon>Dikarya</taxon>
        <taxon>Ascomycota</taxon>
        <taxon>Pezizomycotina</taxon>
        <taxon>Leotiomycetes</taxon>
        <taxon>Helotiales</taxon>
        <taxon>Sclerotiniaceae</taxon>
        <taxon>Botrytis</taxon>
    </lineage>
</organism>
<accession>A0ABQ7I894</accession>
<evidence type="ECO:0000313" key="2">
    <source>
        <dbReference type="EMBL" id="KAF7916627.1"/>
    </source>
</evidence>
<gene>
    <name evidence="2" type="ORF">EAE98_010636</name>
</gene>
<feature type="compositionally biased region" description="Polar residues" evidence="1">
    <location>
        <begin position="20"/>
        <end position="30"/>
    </location>
</feature>
<comment type="caution">
    <text evidence="2">The sequence shown here is derived from an EMBL/GenBank/DDBJ whole genome shotgun (WGS) entry which is preliminary data.</text>
</comment>
<name>A0ABQ7I894_9HELO</name>
<feature type="compositionally biased region" description="Polar residues" evidence="1">
    <location>
        <begin position="1"/>
        <end position="11"/>
    </location>
</feature>